<dbReference type="InterPro" id="IPR027275">
    <property type="entry name" value="PRC-brl_dom"/>
</dbReference>
<proteinExistence type="predicted"/>
<dbReference type="AlphaFoldDB" id="G6FSX0"/>
<dbReference type="SUPFAM" id="SSF50346">
    <property type="entry name" value="PRC-barrel domain"/>
    <property type="match status" value="1"/>
</dbReference>
<dbReference type="Proteomes" id="UP000004344">
    <property type="component" value="Unassembled WGS sequence"/>
</dbReference>
<comment type="caution">
    <text evidence="2">The sequence shown here is derived from an EMBL/GenBank/DDBJ whole genome shotgun (WGS) entry which is preliminary data.</text>
</comment>
<dbReference type="PATRIC" id="fig|741277.3.peg.1700"/>
<evidence type="ECO:0000259" key="1">
    <source>
        <dbReference type="Pfam" id="PF05239"/>
    </source>
</evidence>
<accession>G6FSX0</accession>
<dbReference type="EMBL" id="AGIZ01000005">
    <property type="protein sequence ID" value="EHC14956.1"/>
    <property type="molecule type" value="Genomic_DNA"/>
</dbReference>
<dbReference type="Gene3D" id="1.20.120.20">
    <property type="entry name" value="Apolipoprotein"/>
    <property type="match status" value="1"/>
</dbReference>
<dbReference type="Pfam" id="PF05239">
    <property type="entry name" value="PRC"/>
    <property type="match status" value="1"/>
</dbReference>
<evidence type="ECO:0000313" key="3">
    <source>
        <dbReference type="Proteomes" id="UP000004344"/>
    </source>
</evidence>
<gene>
    <name evidence="2" type="ORF">FJSC11DRAFT_1867</name>
</gene>
<name>G6FSX0_9CYAN</name>
<dbReference type="InterPro" id="IPR011033">
    <property type="entry name" value="PRC_barrel-like_sf"/>
</dbReference>
<sequence>MDFEEELKMFNVIRRSQIVGLMAMDSSTATRYGSVEEVWVDDSGRVVYFASDAGYTPFEQVAMIGPDALLTYSELALTPPPSLRRLHQMAIRTPSLSTPLGWVEDFLFDWETGDIAAYILGGEIAAPFGGRAVLFPEDVEAIDAEVVVIKEDAKNRLKSESEGLKGFLSEKSQQVKNLVKKMGDRLAKLLSPQDKPEVVRVKIKEVRDELGQSGRHDKNALEEASEFLQDKWEDFQHSLSHTGKRMKQAIDSAWRRLTHSS</sequence>
<evidence type="ECO:0000313" key="2">
    <source>
        <dbReference type="EMBL" id="EHC14956.1"/>
    </source>
</evidence>
<keyword evidence="3" id="KW-1185">Reference proteome</keyword>
<protein>
    <submittedName>
        <fullName evidence="2">PRC-barrel domain protein</fullName>
    </submittedName>
</protein>
<reference evidence="2 3" key="1">
    <citation type="submission" date="2011-09" db="EMBL/GenBank/DDBJ databases">
        <title>The draft genome of Fischerella sp. JSC-11.</title>
        <authorList>
            <consortium name="US DOE Joint Genome Institute (JGI-PGF)"/>
            <person name="Lucas S."/>
            <person name="Han J."/>
            <person name="Lapidus A."/>
            <person name="Cheng J.-F."/>
            <person name="Goodwin L."/>
            <person name="Pitluck S."/>
            <person name="Peters L."/>
            <person name="Land M.L."/>
            <person name="Hauser L."/>
            <person name="Sarkisova S."/>
            <person name="Bryant D.A."/>
            <person name="Brown I."/>
            <person name="Woyke T.J."/>
        </authorList>
    </citation>
    <scope>NUCLEOTIDE SEQUENCE [LARGE SCALE GENOMIC DNA]</scope>
    <source>
        <strain evidence="2 3">JSC-11</strain>
    </source>
</reference>
<organism evidence="2 3">
    <name type="scientific">Fischerella thermalis JSC-11</name>
    <dbReference type="NCBI Taxonomy" id="741277"/>
    <lineage>
        <taxon>Bacteria</taxon>
        <taxon>Bacillati</taxon>
        <taxon>Cyanobacteriota</taxon>
        <taxon>Cyanophyceae</taxon>
        <taxon>Nostocales</taxon>
        <taxon>Hapalosiphonaceae</taxon>
        <taxon>Fischerella</taxon>
    </lineage>
</organism>
<feature type="domain" description="PRC-barrel" evidence="1">
    <location>
        <begin position="11"/>
        <end position="54"/>
    </location>
</feature>